<evidence type="ECO:0000313" key="11">
    <source>
        <dbReference type="EMBL" id="MTW11807.1"/>
    </source>
</evidence>
<dbReference type="RefSeq" id="WP_155454766.1">
    <property type="nucleotide sequence ID" value="NZ_WNKX01000010.1"/>
</dbReference>
<dbReference type="GO" id="GO:0004222">
    <property type="term" value="F:metalloendopeptidase activity"/>
    <property type="evidence" value="ECO:0007669"/>
    <property type="project" value="InterPro"/>
</dbReference>
<comment type="cofactor">
    <cofactor evidence="1">
        <name>Zn(2+)</name>
        <dbReference type="ChEBI" id="CHEBI:29105"/>
    </cofactor>
</comment>
<sequence length="676" mass="75578">MKRKILSAVIVGLFATSAAIAAGNKAPQKSGIETATMDNAVRAQDDFYMHQNGTWMKNTEIPADRSSWGTFVQLSETVQPQLRALIEEAAAKGGNADAKRVGDMFASMMDEARAEQLGITPLNAERARIAAITDKKQLAAQFAHFSRIGVSSPFDVGVHQDNKDSTRYVADLGQSGLSMPDRDYYLKKDDAKLADTLAKFETHVAKLMALAGDTNSAATAKAVVNVETRLAQIQWTKVELRDPVKAYNKYDLARLKELMPSFDVDSWLEGVLLTGKVKDVNVGQPTYFQALDKVLADVPLEDWKAYMNYRLLATFAPELSKAYVDENFSFYGTTLSGATEQRPRWKRAVSLTEGTMGEAVGKLYVAKYFSPEAKARMEQLVKNLLQAFNQSIDHLEWMSPATRKEAHAKLAKFTTKIGYPNKWRDYSALEVKRDDLVGNVMRASDFEHHRNINKLGKPIDRDEWLMPPQAINAYYNPEMNEIVFPAAILQPPFFDMKADDAVNYGGIGAVIGHEISHGFDDQGSQYDGDGNLRNWWTEEDGKRFKERTSILVKQYGEFEALPGYKVNGELTLGENIGDNSGLAVAYKAYKLSLKGKKAPVIDGFTGDQRFYMGWAQVWRTKFRDAALIARVKTDPHSPGPFRANGTLRNQPGFYEAFNVKEGDKLYLSPKERAIIW</sequence>
<dbReference type="PANTHER" id="PTHR11733:SF167">
    <property type="entry name" value="FI17812P1-RELATED"/>
    <property type="match status" value="1"/>
</dbReference>
<keyword evidence="5" id="KW-0378">Hydrolase</keyword>
<evidence type="ECO:0000256" key="6">
    <source>
        <dbReference type="ARBA" id="ARBA00022833"/>
    </source>
</evidence>
<dbReference type="Pfam" id="PF05649">
    <property type="entry name" value="Peptidase_M13_N"/>
    <property type="match status" value="1"/>
</dbReference>
<dbReference type="PROSITE" id="PS51885">
    <property type="entry name" value="NEPRILYSIN"/>
    <property type="match status" value="1"/>
</dbReference>
<reference evidence="11 12" key="1">
    <citation type="submission" date="2019-11" db="EMBL/GenBank/DDBJ databases">
        <title>Type strains purchased from KCTC, JCM and DSMZ.</title>
        <authorList>
            <person name="Lu H."/>
        </authorList>
    </citation>
    <scope>NUCLEOTIDE SEQUENCE [LARGE SCALE GENOMIC DNA]</scope>
    <source>
        <strain evidence="11 12">JCM 31587</strain>
    </source>
</reference>
<proteinExistence type="inferred from homology"/>
<gene>
    <name evidence="11" type="ORF">GM658_14475</name>
</gene>
<feature type="chain" id="PRO_5026785708" evidence="8">
    <location>
        <begin position="22"/>
        <end position="676"/>
    </location>
</feature>
<dbReference type="Gene3D" id="1.10.1380.10">
    <property type="entry name" value="Neutral endopeptidase , domain2"/>
    <property type="match status" value="1"/>
</dbReference>
<dbReference type="InterPro" id="IPR042089">
    <property type="entry name" value="Peptidase_M13_dom_2"/>
</dbReference>
<evidence type="ECO:0000256" key="2">
    <source>
        <dbReference type="ARBA" id="ARBA00007357"/>
    </source>
</evidence>
<evidence type="ECO:0000259" key="9">
    <source>
        <dbReference type="Pfam" id="PF01431"/>
    </source>
</evidence>
<dbReference type="GO" id="GO:0005886">
    <property type="term" value="C:plasma membrane"/>
    <property type="evidence" value="ECO:0007669"/>
    <property type="project" value="TreeGrafter"/>
</dbReference>
<keyword evidence="12" id="KW-1185">Reference proteome</keyword>
<dbReference type="InterPro" id="IPR008753">
    <property type="entry name" value="Peptidase_M13_N"/>
</dbReference>
<evidence type="ECO:0000313" key="12">
    <source>
        <dbReference type="Proteomes" id="UP000472320"/>
    </source>
</evidence>
<dbReference type="OrthoDB" id="9775677at2"/>
<keyword evidence="3" id="KW-0645">Protease</keyword>
<evidence type="ECO:0000256" key="4">
    <source>
        <dbReference type="ARBA" id="ARBA00022723"/>
    </source>
</evidence>
<dbReference type="CDD" id="cd08662">
    <property type="entry name" value="M13"/>
    <property type="match status" value="1"/>
</dbReference>
<dbReference type="AlphaFoldDB" id="A0A6L6QIP5"/>
<dbReference type="Pfam" id="PF01431">
    <property type="entry name" value="Peptidase_M13"/>
    <property type="match status" value="1"/>
</dbReference>
<accession>A0A6L6QIP5</accession>
<keyword evidence="8" id="KW-0732">Signal</keyword>
<dbReference type="GO" id="GO:0046872">
    <property type="term" value="F:metal ion binding"/>
    <property type="evidence" value="ECO:0007669"/>
    <property type="project" value="UniProtKB-KW"/>
</dbReference>
<feature type="signal peptide" evidence="8">
    <location>
        <begin position="1"/>
        <end position="21"/>
    </location>
</feature>
<dbReference type="Proteomes" id="UP000472320">
    <property type="component" value="Unassembled WGS sequence"/>
</dbReference>
<organism evidence="11 12">
    <name type="scientific">Massilia eburnea</name>
    <dbReference type="NCBI Taxonomy" id="1776165"/>
    <lineage>
        <taxon>Bacteria</taxon>
        <taxon>Pseudomonadati</taxon>
        <taxon>Pseudomonadota</taxon>
        <taxon>Betaproteobacteria</taxon>
        <taxon>Burkholderiales</taxon>
        <taxon>Oxalobacteraceae</taxon>
        <taxon>Telluria group</taxon>
        <taxon>Massilia</taxon>
    </lineage>
</organism>
<dbReference type="Gene3D" id="3.40.390.10">
    <property type="entry name" value="Collagenase (Catalytic Domain)"/>
    <property type="match status" value="1"/>
</dbReference>
<feature type="domain" description="Peptidase M13 N-terminal" evidence="10">
    <location>
        <begin position="44"/>
        <end position="420"/>
    </location>
</feature>
<evidence type="ECO:0000256" key="5">
    <source>
        <dbReference type="ARBA" id="ARBA00022801"/>
    </source>
</evidence>
<dbReference type="SUPFAM" id="SSF55486">
    <property type="entry name" value="Metalloproteases ('zincins'), catalytic domain"/>
    <property type="match status" value="1"/>
</dbReference>
<evidence type="ECO:0000256" key="1">
    <source>
        <dbReference type="ARBA" id="ARBA00001947"/>
    </source>
</evidence>
<evidence type="ECO:0000256" key="7">
    <source>
        <dbReference type="ARBA" id="ARBA00023049"/>
    </source>
</evidence>
<dbReference type="GO" id="GO:0016485">
    <property type="term" value="P:protein processing"/>
    <property type="evidence" value="ECO:0007669"/>
    <property type="project" value="TreeGrafter"/>
</dbReference>
<name>A0A6L6QIP5_9BURK</name>
<protein>
    <submittedName>
        <fullName evidence="11">M13 family peptidase</fullName>
    </submittedName>
</protein>
<dbReference type="InterPro" id="IPR000718">
    <property type="entry name" value="Peptidase_M13"/>
</dbReference>
<comment type="caution">
    <text evidence="11">The sequence shown here is derived from an EMBL/GenBank/DDBJ whole genome shotgun (WGS) entry which is preliminary data.</text>
</comment>
<dbReference type="InterPro" id="IPR024079">
    <property type="entry name" value="MetalloPept_cat_dom_sf"/>
</dbReference>
<evidence type="ECO:0000256" key="3">
    <source>
        <dbReference type="ARBA" id="ARBA00022670"/>
    </source>
</evidence>
<keyword evidence="4" id="KW-0479">Metal-binding</keyword>
<keyword evidence="6" id="KW-0862">Zinc</keyword>
<dbReference type="PANTHER" id="PTHR11733">
    <property type="entry name" value="ZINC METALLOPROTEASE FAMILY M13 NEPRILYSIN-RELATED"/>
    <property type="match status" value="1"/>
</dbReference>
<dbReference type="InterPro" id="IPR018497">
    <property type="entry name" value="Peptidase_M13_C"/>
</dbReference>
<dbReference type="EMBL" id="WNKX01000010">
    <property type="protein sequence ID" value="MTW11807.1"/>
    <property type="molecule type" value="Genomic_DNA"/>
</dbReference>
<feature type="domain" description="Peptidase M13 C-terminal" evidence="9">
    <location>
        <begin position="472"/>
        <end position="672"/>
    </location>
</feature>
<evidence type="ECO:0000256" key="8">
    <source>
        <dbReference type="SAM" id="SignalP"/>
    </source>
</evidence>
<keyword evidence="7" id="KW-0482">Metalloprotease</keyword>
<evidence type="ECO:0000259" key="10">
    <source>
        <dbReference type="Pfam" id="PF05649"/>
    </source>
</evidence>
<dbReference type="PRINTS" id="PR00786">
    <property type="entry name" value="NEPRILYSIN"/>
</dbReference>
<comment type="similarity">
    <text evidence="2">Belongs to the peptidase M13 family.</text>
</comment>